<feature type="domain" description="DUF6199" evidence="2">
    <location>
        <begin position="8"/>
        <end position="66"/>
    </location>
</feature>
<comment type="caution">
    <text evidence="3">The sequence shown here is derived from an EMBL/GenBank/DDBJ whole genome shotgun (WGS) entry which is preliminary data.</text>
</comment>
<dbReference type="EMBL" id="JARLKZ010000014">
    <property type="protein sequence ID" value="MEC0241672.1"/>
    <property type="molecule type" value="Genomic_DNA"/>
</dbReference>
<feature type="transmembrane region" description="Helical" evidence="1">
    <location>
        <begin position="44"/>
        <end position="69"/>
    </location>
</feature>
<organism evidence="3 4">
    <name type="scientific">Paenibacillus dokdonensis</name>
    <dbReference type="NCBI Taxonomy" id="2567944"/>
    <lineage>
        <taxon>Bacteria</taxon>
        <taxon>Bacillati</taxon>
        <taxon>Bacillota</taxon>
        <taxon>Bacilli</taxon>
        <taxon>Bacillales</taxon>
        <taxon>Paenibacillaceae</taxon>
        <taxon>Paenibacillus</taxon>
    </lineage>
</organism>
<gene>
    <name evidence="3" type="ORF">P4H66_17785</name>
</gene>
<dbReference type="RefSeq" id="WP_326089340.1">
    <property type="nucleotide sequence ID" value="NZ_JARLKZ010000014.1"/>
</dbReference>
<dbReference type="Proteomes" id="UP001344632">
    <property type="component" value="Unassembled WGS sequence"/>
</dbReference>
<sequence length="73" mass="8027">MSVVLILFGIIILALGVIQIRKPAWGWRVNEGWKVEGESEPSEAYLVLAEIGGILIVVMGAFLILVGIFKLLY</sequence>
<evidence type="ECO:0000313" key="3">
    <source>
        <dbReference type="EMBL" id="MEC0241672.1"/>
    </source>
</evidence>
<keyword evidence="1" id="KW-0472">Membrane</keyword>
<dbReference type="Pfam" id="PF19701">
    <property type="entry name" value="DUF6199"/>
    <property type="match status" value="1"/>
</dbReference>
<name>A0ABU6GU40_9BACL</name>
<dbReference type="InterPro" id="IPR045679">
    <property type="entry name" value="DUF6199"/>
</dbReference>
<protein>
    <recommendedName>
        <fullName evidence="2">DUF6199 domain-containing protein</fullName>
    </recommendedName>
</protein>
<reference evidence="3 4" key="1">
    <citation type="submission" date="2023-03" db="EMBL/GenBank/DDBJ databases">
        <title>Bacillus Genome Sequencing.</title>
        <authorList>
            <person name="Dunlap C."/>
        </authorList>
    </citation>
    <scope>NUCLEOTIDE SEQUENCE [LARGE SCALE GENOMIC DNA]</scope>
    <source>
        <strain evidence="3 4">BD-525</strain>
    </source>
</reference>
<keyword evidence="4" id="KW-1185">Reference proteome</keyword>
<keyword evidence="1" id="KW-1133">Transmembrane helix</keyword>
<proteinExistence type="predicted"/>
<evidence type="ECO:0000313" key="4">
    <source>
        <dbReference type="Proteomes" id="UP001344632"/>
    </source>
</evidence>
<evidence type="ECO:0000259" key="2">
    <source>
        <dbReference type="Pfam" id="PF19701"/>
    </source>
</evidence>
<keyword evidence="1" id="KW-0812">Transmembrane</keyword>
<accession>A0ABU6GU40</accession>
<evidence type="ECO:0000256" key="1">
    <source>
        <dbReference type="SAM" id="Phobius"/>
    </source>
</evidence>